<keyword evidence="3" id="KW-1185">Reference proteome</keyword>
<feature type="compositionally biased region" description="Polar residues" evidence="1">
    <location>
        <begin position="160"/>
        <end position="179"/>
    </location>
</feature>
<feature type="region of interest" description="Disordered" evidence="1">
    <location>
        <begin position="51"/>
        <end position="103"/>
    </location>
</feature>
<dbReference type="Proteomes" id="UP000595140">
    <property type="component" value="Unassembled WGS sequence"/>
</dbReference>
<feature type="region of interest" description="Disordered" evidence="1">
    <location>
        <begin position="133"/>
        <end position="198"/>
    </location>
</feature>
<dbReference type="AlphaFoldDB" id="A0A484MXR8"/>
<evidence type="ECO:0000313" key="2">
    <source>
        <dbReference type="EMBL" id="VFQ93662.1"/>
    </source>
</evidence>
<proteinExistence type="predicted"/>
<accession>A0A484MXR8</accession>
<name>A0A484MXR8_9ASTE</name>
<reference evidence="2 3" key="1">
    <citation type="submission" date="2018-04" db="EMBL/GenBank/DDBJ databases">
        <authorList>
            <person name="Vogel A."/>
        </authorList>
    </citation>
    <scope>NUCLEOTIDE SEQUENCE [LARGE SCALE GENOMIC DNA]</scope>
</reference>
<sequence>MTLHEYCQKFTRLAKSLVSILTTVDFAAAYDLIVRADNDLTACNEYLKMNHVSPSTHQPTSSVSKGKRPFQGPSNSHFSKKGKSVQTQLMKSGNRTKGWKNPLCDKCERHHPRECWLAQELCLDSGKPGHFRKKCPTNPGEPFPPAPVASQLASARPAPSQRSTAGSNPSKNQNQQQGQAPACTYAVKARTEENPDVI</sequence>
<evidence type="ECO:0008006" key="4">
    <source>
        <dbReference type="Google" id="ProtNLM"/>
    </source>
</evidence>
<dbReference type="OrthoDB" id="2272416at2759"/>
<gene>
    <name evidence="2" type="ORF">CCAM_LOCUS35438</name>
</gene>
<feature type="compositionally biased region" description="Polar residues" evidence="1">
    <location>
        <begin position="84"/>
        <end position="95"/>
    </location>
</feature>
<organism evidence="2 3">
    <name type="scientific">Cuscuta campestris</name>
    <dbReference type="NCBI Taxonomy" id="132261"/>
    <lineage>
        <taxon>Eukaryota</taxon>
        <taxon>Viridiplantae</taxon>
        <taxon>Streptophyta</taxon>
        <taxon>Embryophyta</taxon>
        <taxon>Tracheophyta</taxon>
        <taxon>Spermatophyta</taxon>
        <taxon>Magnoliopsida</taxon>
        <taxon>eudicotyledons</taxon>
        <taxon>Gunneridae</taxon>
        <taxon>Pentapetalae</taxon>
        <taxon>asterids</taxon>
        <taxon>lamiids</taxon>
        <taxon>Solanales</taxon>
        <taxon>Convolvulaceae</taxon>
        <taxon>Cuscuteae</taxon>
        <taxon>Cuscuta</taxon>
        <taxon>Cuscuta subgen. Grammica</taxon>
        <taxon>Cuscuta sect. Cleistogrammica</taxon>
    </lineage>
</organism>
<protein>
    <recommendedName>
        <fullName evidence="4">CCHC-type domain-containing protein</fullName>
    </recommendedName>
</protein>
<feature type="compositionally biased region" description="Basic and acidic residues" evidence="1">
    <location>
        <begin position="189"/>
        <end position="198"/>
    </location>
</feature>
<evidence type="ECO:0000256" key="1">
    <source>
        <dbReference type="SAM" id="MobiDB-lite"/>
    </source>
</evidence>
<dbReference type="EMBL" id="OOIL02004996">
    <property type="protein sequence ID" value="VFQ93662.1"/>
    <property type="molecule type" value="Genomic_DNA"/>
</dbReference>
<evidence type="ECO:0000313" key="3">
    <source>
        <dbReference type="Proteomes" id="UP000595140"/>
    </source>
</evidence>
<feature type="compositionally biased region" description="Polar residues" evidence="1">
    <location>
        <begin position="52"/>
        <end position="64"/>
    </location>
</feature>